<reference evidence="13 14" key="1">
    <citation type="submission" date="2019-01" db="EMBL/GenBank/DDBJ databases">
        <title>Whole genome shotgun sequencing of Pseudomonas spp. isolated by its ability to degrade furfural.</title>
        <authorList>
            <person name="Donoso R."/>
            <person name="Farkas C."/>
            <person name="Villegas P."/>
            <person name="Gonzales-Toro F."/>
            <person name="Guajardo-Parra M."/>
            <person name="Araya-Nail M."/>
            <person name="Morgante V."/>
            <person name="Perez-Pantoja D."/>
        </authorList>
    </citation>
    <scope>NUCLEOTIDE SEQUENCE [LARGE SCALE GENOMIC DNA]</scope>
    <source>
        <strain evidence="13 14">VN231</strain>
    </source>
</reference>
<dbReference type="GO" id="GO:0043138">
    <property type="term" value="F:3'-5' DNA helicase activity"/>
    <property type="evidence" value="ECO:0007669"/>
    <property type="project" value="UniProtKB-EC"/>
</dbReference>
<comment type="catalytic activity">
    <reaction evidence="6">
        <text>Couples ATP hydrolysis with the unwinding of duplex DNA by translocating in the 3'-5' direction.</text>
        <dbReference type="EC" id="5.6.2.4"/>
    </reaction>
</comment>
<gene>
    <name evidence="13" type="ORF">EQ836_21350</name>
</gene>
<dbReference type="InterPro" id="IPR027417">
    <property type="entry name" value="P-loop_NTPase"/>
</dbReference>
<dbReference type="AlphaFoldDB" id="A0ABD7RWH1"/>
<keyword evidence="1 10" id="KW-0547">Nucleotide-binding</keyword>
<keyword evidence="5" id="KW-0413">Isomerase</keyword>
<protein>
    <recommendedName>
        <fullName evidence="7">DNA 3'-5' helicase</fullName>
        <ecNumber evidence="7">5.6.2.4</ecNumber>
    </recommendedName>
    <alternativeName>
        <fullName evidence="8">DNA 3'-5' helicase II</fullName>
    </alternativeName>
</protein>
<evidence type="ECO:0000259" key="11">
    <source>
        <dbReference type="PROSITE" id="PS51198"/>
    </source>
</evidence>
<evidence type="ECO:0000256" key="6">
    <source>
        <dbReference type="ARBA" id="ARBA00034617"/>
    </source>
</evidence>
<evidence type="ECO:0000256" key="4">
    <source>
        <dbReference type="ARBA" id="ARBA00022840"/>
    </source>
</evidence>
<evidence type="ECO:0000256" key="7">
    <source>
        <dbReference type="ARBA" id="ARBA00034808"/>
    </source>
</evidence>
<feature type="domain" description="UvrD-like helicase C-terminal" evidence="12">
    <location>
        <begin position="132"/>
        <end position="392"/>
    </location>
</feature>
<dbReference type="PROSITE" id="PS51198">
    <property type="entry name" value="UVRD_HELICASE_ATP_BIND"/>
    <property type="match status" value="1"/>
</dbReference>
<organism evidence="13 14">
    <name type="scientific">Ectopseudomonas mendocina</name>
    <name type="common">Pseudomonas mendocina</name>
    <dbReference type="NCBI Taxonomy" id="300"/>
    <lineage>
        <taxon>Bacteria</taxon>
        <taxon>Pseudomonadati</taxon>
        <taxon>Pseudomonadota</taxon>
        <taxon>Gammaproteobacteria</taxon>
        <taxon>Pseudomonadales</taxon>
        <taxon>Pseudomonadaceae</taxon>
        <taxon>Ectopseudomonas</taxon>
    </lineage>
</organism>
<name>A0ABD7RWH1_ECTME</name>
<feature type="domain" description="UvrD-like helicase ATP-binding" evidence="11">
    <location>
        <begin position="1"/>
        <end position="122"/>
    </location>
</feature>
<comment type="caution">
    <text evidence="10">Lacks conserved residue(s) required for the propagation of feature annotation.</text>
</comment>
<dbReference type="EMBL" id="SCFV01000011">
    <property type="protein sequence ID" value="TRO13292.1"/>
    <property type="molecule type" value="Genomic_DNA"/>
</dbReference>
<dbReference type="PROSITE" id="PS51217">
    <property type="entry name" value="UVRD_HELICASE_CTER"/>
    <property type="match status" value="1"/>
</dbReference>
<dbReference type="InterPro" id="IPR014017">
    <property type="entry name" value="DNA_helicase_UvrD-like_C"/>
</dbReference>
<evidence type="ECO:0000256" key="3">
    <source>
        <dbReference type="ARBA" id="ARBA00022806"/>
    </source>
</evidence>
<keyword evidence="4 10" id="KW-0067">ATP-binding</keyword>
<evidence type="ECO:0000256" key="9">
    <source>
        <dbReference type="ARBA" id="ARBA00048988"/>
    </source>
</evidence>
<evidence type="ECO:0000256" key="1">
    <source>
        <dbReference type="ARBA" id="ARBA00022741"/>
    </source>
</evidence>
<evidence type="ECO:0000259" key="12">
    <source>
        <dbReference type="PROSITE" id="PS51217"/>
    </source>
</evidence>
<dbReference type="GO" id="GO:0005524">
    <property type="term" value="F:ATP binding"/>
    <property type="evidence" value="ECO:0007669"/>
    <property type="project" value="UniProtKB-UniRule"/>
</dbReference>
<dbReference type="RefSeq" id="WP_143502781.1">
    <property type="nucleotide sequence ID" value="NZ_SCFV01000011.1"/>
</dbReference>
<dbReference type="PANTHER" id="PTHR11070:SF2">
    <property type="entry name" value="ATP-DEPENDENT DNA HELICASE SRS2"/>
    <property type="match status" value="1"/>
</dbReference>
<sequence length="392" mass="42338">MFDLATKALASYQALKQELGVLDFTDQEHQLLGLLDHPEVVAVLDDELDLLMVDEFQDTSPIQLALFLKLARFAKRVYWVGDIKQAIYGFRGSDTALMQAIITALPDLGGSKEVLPSSWRSRPELVKVVNALFTHAFADSLAREEIELRAERTEPMPGPGLANWVLAGKNAGQEASALASGVRQLIDSGYVVYDKHAQSLRPVRFGDIAILSRSHDGVDALAAALSAQGIPVATAQAGLLATPEATLALACLRRLNDPTDTLATAEIVSLADSLEPEVWLADRLRYLAQGGNVDLWCEQAVEGHPAHPLLEAIAALRPSMPVLAPQEALATLIATCSLAEKVARWTPDGARVRQRLANLEALVALAEHYESLCRSGQQAASVSGLILWCGFR</sequence>
<evidence type="ECO:0000256" key="8">
    <source>
        <dbReference type="ARBA" id="ARBA00034923"/>
    </source>
</evidence>
<comment type="catalytic activity">
    <reaction evidence="9">
        <text>ATP + H2O = ADP + phosphate + H(+)</text>
        <dbReference type="Rhea" id="RHEA:13065"/>
        <dbReference type="ChEBI" id="CHEBI:15377"/>
        <dbReference type="ChEBI" id="CHEBI:15378"/>
        <dbReference type="ChEBI" id="CHEBI:30616"/>
        <dbReference type="ChEBI" id="CHEBI:43474"/>
        <dbReference type="ChEBI" id="CHEBI:456216"/>
        <dbReference type="EC" id="5.6.2.4"/>
    </reaction>
</comment>
<accession>A0ABD7RWH1</accession>
<evidence type="ECO:0000313" key="13">
    <source>
        <dbReference type="EMBL" id="TRO13292.1"/>
    </source>
</evidence>
<comment type="caution">
    <text evidence="13">The sequence shown here is derived from an EMBL/GenBank/DDBJ whole genome shotgun (WGS) entry which is preliminary data.</text>
</comment>
<dbReference type="Gene3D" id="3.40.50.300">
    <property type="entry name" value="P-loop containing nucleotide triphosphate hydrolases"/>
    <property type="match status" value="2"/>
</dbReference>
<dbReference type="PANTHER" id="PTHR11070">
    <property type="entry name" value="UVRD / RECB / PCRA DNA HELICASE FAMILY MEMBER"/>
    <property type="match status" value="1"/>
</dbReference>
<dbReference type="SUPFAM" id="SSF52540">
    <property type="entry name" value="P-loop containing nucleoside triphosphate hydrolases"/>
    <property type="match status" value="1"/>
</dbReference>
<evidence type="ECO:0000256" key="5">
    <source>
        <dbReference type="ARBA" id="ARBA00023235"/>
    </source>
</evidence>
<dbReference type="Proteomes" id="UP000317327">
    <property type="component" value="Unassembled WGS sequence"/>
</dbReference>
<dbReference type="Pfam" id="PF00580">
    <property type="entry name" value="UvrD-helicase"/>
    <property type="match status" value="1"/>
</dbReference>
<dbReference type="EC" id="5.6.2.4" evidence="7"/>
<keyword evidence="2 10" id="KW-0378">Hydrolase</keyword>
<proteinExistence type="predicted"/>
<dbReference type="InterPro" id="IPR000212">
    <property type="entry name" value="DNA_helicase_UvrD/REP"/>
</dbReference>
<evidence type="ECO:0000256" key="10">
    <source>
        <dbReference type="PROSITE-ProRule" id="PRU00560"/>
    </source>
</evidence>
<evidence type="ECO:0000313" key="14">
    <source>
        <dbReference type="Proteomes" id="UP000317327"/>
    </source>
</evidence>
<evidence type="ECO:0000256" key="2">
    <source>
        <dbReference type="ARBA" id="ARBA00022801"/>
    </source>
</evidence>
<keyword evidence="3 10" id="KW-0347">Helicase</keyword>
<dbReference type="GO" id="GO:0016787">
    <property type="term" value="F:hydrolase activity"/>
    <property type="evidence" value="ECO:0007669"/>
    <property type="project" value="UniProtKB-UniRule"/>
</dbReference>
<dbReference type="InterPro" id="IPR014016">
    <property type="entry name" value="UvrD-like_ATP-bd"/>
</dbReference>